<evidence type="ECO:0000313" key="3">
    <source>
        <dbReference type="Proteomes" id="UP001449657"/>
    </source>
</evidence>
<feature type="signal peptide" evidence="1">
    <location>
        <begin position="1"/>
        <end position="21"/>
    </location>
</feature>
<sequence>MKTLNPYTLLAAGCAMLLALGACDREPTDYREFLGGKESVYPGKPNNLKASPGRDRVEFSWNPSADPSVKRYRITWNNGRNAAMVDASTHDPAEFIKVVVPAVNEDRYEFALYALDAAGNISVPSPISVRTYGARYESGLNNRGVLSKWFESETLVIQWATADTVHTGSRIAYTDVNGQKKTYDVLPDALETRVPNCKAGEAVSVLSGYKPVTLAIDTFYALKPDTLKF</sequence>
<evidence type="ECO:0000313" key="2">
    <source>
        <dbReference type="EMBL" id="WZN48643.1"/>
    </source>
</evidence>
<evidence type="ECO:0000256" key="1">
    <source>
        <dbReference type="SAM" id="SignalP"/>
    </source>
</evidence>
<name>A0ABZ2Z8V2_9BACT</name>
<gene>
    <name evidence="2" type="ORF">WJU22_10700</name>
</gene>
<reference evidence="2 3" key="1">
    <citation type="submission" date="2024-03" db="EMBL/GenBank/DDBJ databases">
        <title>Chitinophaga caseinilytica sp. nov., a casein hydrolysing bacterium isolated from forest soil.</title>
        <authorList>
            <person name="Lee D.S."/>
            <person name="Han D.M."/>
            <person name="Baek J.H."/>
            <person name="Choi D.G."/>
            <person name="Jeon J.H."/>
            <person name="Jeon C.O."/>
        </authorList>
    </citation>
    <scope>NUCLEOTIDE SEQUENCE [LARGE SCALE GENOMIC DNA]</scope>
    <source>
        <strain evidence="2 3">KACC 19118</strain>
    </source>
</reference>
<keyword evidence="1" id="KW-0732">Signal</keyword>
<proteinExistence type="predicted"/>
<keyword evidence="3" id="KW-1185">Reference proteome</keyword>
<dbReference type="EMBL" id="CP150096">
    <property type="protein sequence ID" value="WZN48643.1"/>
    <property type="molecule type" value="Genomic_DNA"/>
</dbReference>
<dbReference type="Gene3D" id="2.60.40.10">
    <property type="entry name" value="Immunoglobulins"/>
    <property type="match status" value="1"/>
</dbReference>
<dbReference type="InterPro" id="IPR003961">
    <property type="entry name" value="FN3_dom"/>
</dbReference>
<dbReference type="PROSITE" id="PS51257">
    <property type="entry name" value="PROKAR_LIPOPROTEIN"/>
    <property type="match status" value="1"/>
</dbReference>
<organism evidence="2 3">
    <name type="scientific">Chitinophaga caseinilytica</name>
    <dbReference type="NCBI Taxonomy" id="2267521"/>
    <lineage>
        <taxon>Bacteria</taxon>
        <taxon>Pseudomonadati</taxon>
        <taxon>Bacteroidota</taxon>
        <taxon>Chitinophagia</taxon>
        <taxon>Chitinophagales</taxon>
        <taxon>Chitinophagaceae</taxon>
        <taxon>Chitinophaga</taxon>
    </lineage>
</organism>
<dbReference type="CDD" id="cd00063">
    <property type="entry name" value="FN3"/>
    <property type="match status" value="1"/>
</dbReference>
<dbReference type="Pfam" id="PF16389">
    <property type="entry name" value="DUF4998"/>
    <property type="match status" value="1"/>
</dbReference>
<dbReference type="Proteomes" id="UP001449657">
    <property type="component" value="Chromosome"/>
</dbReference>
<accession>A0ABZ2Z8V2</accession>
<protein>
    <submittedName>
        <fullName evidence="2">DUF4998 domain-containing protein</fullName>
    </submittedName>
</protein>
<feature type="chain" id="PRO_5045585596" evidence="1">
    <location>
        <begin position="22"/>
        <end position="229"/>
    </location>
</feature>
<dbReference type="InterPro" id="IPR036116">
    <property type="entry name" value="FN3_sf"/>
</dbReference>
<dbReference type="RefSeq" id="WP_341843231.1">
    <property type="nucleotide sequence ID" value="NZ_CP149792.1"/>
</dbReference>
<dbReference type="SUPFAM" id="SSF49265">
    <property type="entry name" value="Fibronectin type III"/>
    <property type="match status" value="1"/>
</dbReference>
<dbReference type="InterPro" id="IPR013783">
    <property type="entry name" value="Ig-like_fold"/>
</dbReference>